<proteinExistence type="predicted"/>
<dbReference type="CDD" id="cd06854">
    <property type="entry name" value="GT_WbpL_WbcO_like"/>
    <property type="match status" value="1"/>
</dbReference>
<dbReference type="PANTHER" id="PTHR22926:SF3">
    <property type="entry name" value="UNDECAPRENYL-PHOSPHATE ALPHA-N-ACETYLGLUCOSAMINYL 1-PHOSPHATE TRANSFERASE"/>
    <property type="match status" value="1"/>
</dbReference>
<sequence>MISLIVTPLISVLACLVYRWAARQMQILDHPNQRSAHQCPTPHGGGVPLILAFATGMAVAALEFGLWPWPYLFLLGVALLLMLAGVLDDVINLSVNVRMALYVLAAFGAVVVLGTRDIEFSLGFLVLPVSMVATVWFINLYNFMDGIDGIAAVQCILMAGSVALLVLVGGGDQRYVLVCLLLALAHLGFLVLNWPPASLFMGDAGSIPTGFLLAGLALFGWQQGIVSPAIWLILASPFIVDTTWTLAMRVLRGERVTEAHAKHAYQRLARRWNSHLLVDVALIALNAVWLFPLAWAVTLWPEQQWKLVILAIIPLLLIMARMRHIT</sequence>
<evidence type="ECO:0000256" key="7">
    <source>
        <dbReference type="PIRSR" id="PIRSR600715-1"/>
    </source>
</evidence>
<keyword evidence="7" id="KW-0479">Metal-binding</keyword>
<feature type="transmembrane region" description="Helical" evidence="8">
    <location>
        <begin position="276"/>
        <end position="297"/>
    </location>
</feature>
<dbReference type="GO" id="GO:0016780">
    <property type="term" value="F:phosphotransferase activity, for other substituted phosphate groups"/>
    <property type="evidence" value="ECO:0007669"/>
    <property type="project" value="InterPro"/>
</dbReference>
<comment type="subcellular location">
    <subcellularLocation>
        <location evidence="1">Cell membrane</location>
        <topology evidence="1">Multi-pass membrane protein</topology>
    </subcellularLocation>
</comment>
<feature type="transmembrane region" description="Helical" evidence="8">
    <location>
        <begin position="175"/>
        <end position="192"/>
    </location>
</feature>
<feature type="transmembrane region" description="Helical" evidence="8">
    <location>
        <begin position="69"/>
        <end position="87"/>
    </location>
</feature>
<protein>
    <submittedName>
        <fullName evidence="9">Glycosyl transferase</fullName>
    </submittedName>
</protein>
<reference evidence="9" key="2">
    <citation type="submission" date="2020-09" db="EMBL/GenBank/DDBJ databases">
        <authorList>
            <person name="Sun Q."/>
            <person name="Kim S."/>
        </authorList>
    </citation>
    <scope>NUCLEOTIDE SEQUENCE</scope>
    <source>
        <strain evidence="9">KCTC 23430</strain>
    </source>
</reference>
<dbReference type="EMBL" id="BMYM01000001">
    <property type="protein sequence ID" value="GHD26542.1"/>
    <property type="molecule type" value="Genomic_DNA"/>
</dbReference>
<dbReference type="PANTHER" id="PTHR22926">
    <property type="entry name" value="PHOSPHO-N-ACETYLMURAMOYL-PENTAPEPTIDE-TRANSFERASE"/>
    <property type="match status" value="1"/>
</dbReference>
<evidence type="ECO:0000256" key="4">
    <source>
        <dbReference type="ARBA" id="ARBA00022692"/>
    </source>
</evidence>
<evidence type="ECO:0000256" key="8">
    <source>
        <dbReference type="SAM" id="Phobius"/>
    </source>
</evidence>
<evidence type="ECO:0000313" key="10">
    <source>
        <dbReference type="Proteomes" id="UP000644693"/>
    </source>
</evidence>
<feature type="binding site" evidence="7">
    <location>
        <position position="203"/>
    </location>
    <ligand>
        <name>Mg(2+)</name>
        <dbReference type="ChEBI" id="CHEBI:18420"/>
    </ligand>
</feature>
<keyword evidence="5 8" id="KW-1133">Transmembrane helix</keyword>
<feature type="binding site" evidence="7">
    <location>
        <position position="142"/>
    </location>
    <ligand>
        <name>Mg(2+)</name>
        <dbReference type="ChEBI" id="CHEBI:18420"/>
    </ligand>
</feature>
<keyword evidence="6 8" id="KW-0472">Membrane</keyword>
<name>A0A919CHW1_9GAMM</name>
<dbReference type="InterPro" id="IPR000715">
    <property type="entry name" value="Glycosyl_transferase_4"/>
</dbReference>
<keyword evidence="2" id="KW-1003">Cell membrane</keyword>
<reference evidence="9" key="1">
    <citation type="journal article" date="2014" name="Int. J. Syst. Evol. Microbiol.">
        <title>Complete genome sequence of Corynebacterium casei LMG S-19264T (=DSM 44701T), isolated from a smear-ripened cheese.</title>
        <authorList>
            <consortium name="US DOE Joint Genome Institute (JGI-PGF)"/>
            <person name="Walter F."/>
            <person name="Albersmeier A."/>
            <person name="Kalinowski J."/>
            <person name="Ruckert C."/>
        </authorList>
    </citation>
    <scope>NUCLEOTIDE SEQUENCE</scope>
    <source>
        <strain evidence="9">KCTC 23430</strain>
    </source>
</reference>
<dbReference type="GO" id="GO:0046872">
    <property type="term" value="F:metal ion binding"/>
    <property type="evidence" value="ECO:0007669"/>
    <property type="project" value="UniProtKB-KW"/>
</dbReference>
<comment type="cofactor">
    <cofactor evidence="7">
        <name>Mg(2+)</name>
        <dbReference type="ChEBI" id="CHEBI:18420"/>
    </cofactor>
</comment>
<keyword evidence="3 9" id="KW-0808">Transferase</keyword>
<evidence type="ECO:0000313" key="9">
    <source>
        <dbReference type="EMBL" id="GHD26542.1"/>
    </source>
</evidence>
<dbReference type="GO" id="GO:0071555">
    <property type="term" value="P:cell wall organization"/>
    <property type="evidence" value="ECO:0007669"/>
    <property type="project" value="TreeGrafter"/>
</dbReference>
<dbReference type="AlphaFoldDB" id="A0A919CHW1"/>
<evidence type="ECO:0000256" key="5">
    <source>
        <dbReference type="ARBA" id="ARBA00022989"/>
    </source>
</evidence>
<evidence type="ECO:0000256" key="2">
    <source>
        <dbReference type="ARBA" id="ARBA00022475"/>
    </source>
</evidence>
<evidence type="ECO:0000256" key="6">
    <source>
        <dbReference type="ARBA" id="ARBA00023136"/>
    </source>
</evidence>
<keyword evidence="4 8" id="KW-0812">Transmembrane</keyword>
<evidence type="ECO:0000256" key="3">
    <source>
        <dbReference type="ARBA" id="ARBA00022679"/>
    </source>
</evidence>
<evidence type="ECO:0000256" key="1">
    <source>
        <dbReference type="ARBA" id="ARBA00004651"/>
    </source>
</evidence>
<keyword evidence="10" id="KW-1185">Reference proteome</keyword>
<feature type="transmembrane region" description="Helical" evidence="8">
    <location>
        <begin position="149"/>
        <end position="168"/>
    </location>
</feature>
<accession>A0A919CHW1</accession>
<feature type="transmembrane region" description="Helical" evidence="8">
    <location>
        <begin position="122"/>
        <end position="143"/>
    </location>
</feature>
<dbReference type="GO" id="GO:0044038">
    <property type="term" value="P:cell wall macromolecule biosynthetic process"/>
    <property type="evidence" value="ECO:0007669"/>
    <property type="project" value="TreeGrafter"/>
</dbReference>
<feature type="transmembrane region" description="Helical" evidence="8">
    <location>
        <begin position="212"/>
        <end position="240"/>
    </location>
</feature>
<dbReference type="Proteomes" id="UP000644693">
    <property type="component" value="Unassembled WGS sequence"/>
</dbReference>
<dbReference type="GO" id="GO:0009103">
    <property type="term" value="P:lipopolysaccharide biosynthetic process"/>
    <property type="evidence" value="ECO:0007669"/>
    <property type="project" value="TreeGrafter"/>
</dbReference>
<dbReference type="RefSeq" id="WP_189474587.1">
    <property type="nucleotide sequence ID" value="NZ_BMYM01000001.1"/>
</dbReference>
<feature type="transmembrane region" description="Helical" evidence="8">
    <location>
        <begin position="303"/>
        <end position="320"/>
    </location>
</feature>
<feature type="transmembrane region" description="Helical" evidence="8">
    <location>
        <begin position="99"/>
        <end position="115"/>
    </location>
</feature>
<gene>
    <name evidence="9" type="ORF">GCM10007053_03580</name>
</gene>
<organism evidence="9 10">
    <name type="scientific">Parahalioglobus pacificus</name>
    <dbReference type="NCBI Taxonomy" id="930806"/>
    <lineage>
        <taxon>Bacteria</taxon>
        <taxon>Pseudomonadati</taxon>
        <taxon>Pseudomonadota</taxon>
        <taxon>Gammaproteobacteria</taxon>
        <taxon>Cellvibrionales</taxon>
        <taxon>Halieaceae</taxon>
        <taxon>Parahalioglobus</taxon>
    </lineage>
</organism>
<keyword evidence="7" id="KW-0460">Magnesium</keyword>
<dbReference type="GO" id="GO:0005886">
    <property type="term" value="C:plasma membrane"/>
    <property type="evidence" value="ECO:0007669"/>
    <property type="project" value="UniProtKB-SubCell"/>
</dbReference>
<comment type="caution">
    <text evidence="9">The sequence shown here is derived from an EMBL/GenBank/DDBJ whole genome shotgun (WGS) entry which is preliminary data.</text>
</comment>
<dbReference type="Pfam" id="PF00953">
    <property type="entry name" value="Glycos_transf_4"/>
    <property type="match status" value="1"/>
</dbReference>